<keyword evidence="2" id="KW-1185">Reference proteome</keyword>
<evidence type="ECO:0000313" key="2">
    <source>
        <dbReference type="Proteomes" id="UP000649617"/>
    </source>
</evidence>
<dbReference type="InterPro" id="IPR017850">
    <property type="entry name" value="Alkaline_phosphatase_core_sf"/>
</dbReference>
<dbReference type="EMBL" id="CAJNIZ010001275">
    <property type="protein sequence ID" value="CAE7187333.1"/>
    <property type="molecule type" value="Genomic_DNA"/>
</dbReference>
<accession>A0A812IVH2</accession>
<evidence type="ECO:0000313" key="1">
    <source>
        <dbReference type="EMBL" id="CAE7187333.1"/>
    </source>
</evidence>
<comment type="caution">
    <text evidence="1">The sequence shown here is derived from an EMBL/GenBank/DDBJ whole genome shotgun (WGS) entry which is preliminary data.</text>
</comment>
<proteinExistence type="predicted"/>
<dbReference type="AlphaFoldDB" id="A0A812IVH2"/>
<sequence length="171" mass="19629">MEAEAELPESVAWHLRSLPASAEAAAGWRRELFMEYYYVDYNTKCVKNCSNASAYPSADSNCGDLANKKDCWCSKEQTKQEGCYYTESPANNFIALRDFEEGHHLLYSEFQTGELQKEPIEFDNVDFVELYNITSDPWQLRNLISKTGEAAQAAMHQRLRDWYRCHGASCP</sequence>
<organism evidence="1 2">
    <name type="scientific">Symbiodinium pilosum</name>
    <name type="common">Dinoflagellate</name>
    <dbReference type="NCBI Taxonomy" id="2952"/>
    <lineage>
        <taxon>Eukaryota</taxon>
        <taxon>Sar</taxon>
        <taxon>Alveolata</taxon>
        <taxon>Dinophyceae</taxon>
        <taxon>Suessiales</taxon>
        <taxon>Symbiodiniaceae</taxon>
        <taxon>Symbiodinium</taxon>
    </lineage>
</organism>
<reference evidence="1" key="1">
    <citation type="submission" date="2021-02" db="EMBL/GenBank/DDBJ databases">
        <authorList>
            <person name="Dougan E. K."/>
            <person name="Rhodes N."/>
            <person name="Thang M."/>
            <person name="Chan C."/>
        </authorList>
    </citation>
    <scope>NUCLEOTIDE SEQUENCE</scope>
</reference>
<dbReference type="SUPFAM" id="SSF53649">
    <property type="entry name" value="Alkaline phosphatase-like"/>
    <property type="match status" value="1"/>
</dbReference>
<dbReference type="OrthoDB" id="96314at2759"/>
<dbReference type="Proteomes" id="UP000649617">
    <property type="component" value="Unassembled WGS sequence"/>
</dbReference>
<name>A0A812IVH2_SYMPI</name>
<protein>
    <submittedName>
        <fullName evidence="1">Uncharacterized protein</fullName>
    </submittedName>
</protein>
<gene>
    <name evidence="1" type="ORF">SPIL2461_LOCUS1332</name>
</gene>